<dbReference type="Pfam" id="PF04082">
    <property type="entry name" value="Fungal_trans"/>
    <property type="match status" value="1"/>
</dbReference>
<dbReference type="GO" id="GO:0000981">
    <property type="term" value="F:DNA-binding transcription factor activity, RNA polymerase II-specific"/>
    <property type="evidence" value="ECO:0007669"/>
    <property type="project" value="InterPro"/>
</dbReference>
<dbReference type="InterPro" id="IPR018116">
    <property type="entry name" value="Somatotropin_CS"/>
</dbReference>
<reference evidence="7 8" key="1">
    <citation type="submission" date="2014-04" db="EMBL/GenBank/DDBJ databases">
        <authorList>
            <consortium name="DOE Joint Genome Institute"/>
            <person name="Kuo A."/>
            <person name="Martino E."/>
            <person name="Perotto S."/>
            <person name="Kohler A."/>
            <person name="Nagy L.G."/>
            <person name="Floudas D."/>
            <person name="Copeland A."/>
            <person name="Barry K.W."/>
            <person name="Cichocki N."/>
            <person name="Veneault-Fourrey C."/>
            <person name="LaButti K."/>
            <person name="Lindquist E.A."/>
            <person name="Lipzen A."/>
            <person name="Lundell T."/>
            <person name="Morin E."/>
            <person name="Murat C."/>
            <person name="Sun H."/>
            <person name="Tunlid A."/>
            <person name="Henrissat B."/>
            <person name="Grigoriev I.V."/>
            <person name="Hibbett D.S."/>
            <person name="Martin F."/>
            <person name="Nordberg H.P."/>
            <person name="Cantor M.N."/>
            <person name="Hua S.X."/>
        </authorList>
    </citation>
    <scope>NUCLEOTIDE SEQUENCE [LARGE SCALE GENOMIC DNA]</scope>
    <source>
        <strain evidence="7 8">Zn</strain>
    </source>
</reference>
<dbReference type="InterPro" id="IPR007219">
    <property type="entry name" value="XnlR_reg_dom"/>
</dbReference>
<evidence type="ECO:0000256" key="1">
    <source>
        <dbReference type="ARBA" id="ARBA00004123"/>
    </source>
</evidence>
<accession>A0A0C3GSE9</accession>
<sequence>LPPPHVVSSLVDVYFARVQNQPYCFFHEENFRQRLNDGLLPDHLIFAVLAAALRFSDDPYYKSAKLEATAMYASESWKLLISSWFATESDPDIHICQTVTLLSVIDYTAGRRHPAWLKIGMAIRVAQDLCFMMEPDSTISYADQEERRRVFWSIYILDKLCSCSRARPAAITDAHCRVQLPCDEMTFRNGAWKKMPTLDQLLSPHNSAIEHPGSLSLVVLTASILGRCAQHCIHESNRSDSRLPPWDSKSDFATIYTALLQLETQFDMGRSISESLQEDCIRDGVIDMQLAGPLIFYHSLFRTCHCLLYHPFLLYQQFQTRDLKAPPSFLNRALQTSREHARATSQLLRDARDLECNIFYSFIGYCATVSGGVHALFLNDPDVTISREARNCLQLDISFLEEFSKYWKCGIDMVCGLPTNF</sequence>
<organism evidence="7 8">
    <name type="scientific">Oidiodendron maius (strain Zn)</name>
    <dbReference type="NCBI Taxonomy" id="913774"/>
    <lineage>
        <taxon>Eukaryota</taxon>
        <taxon>Fungi</taxon>
        <taxon>Dikarya</taxon>
        <taxon>Ascomycota</taxon>
        <taxon>Pezizomycotina</taxon>
        <taxon>Leotiomycetes</taxon>
        <taxon>Leotiomycetes incertae sedis</taxon>
        <taxon>Myxotrichaceae</taxon>
        <taxon>Oidiodendron</taxon>
    </lineage>
</organism>
<dbReference type="STRING" id="913774.A0A0C3GSE9"/>
<protein>
    <recommendedName>
        <fullName evidence="6">Xylanolytic transcriptional activator regulatory domain-containing protein</fullName>
    </recommendedName>
</protein>
<keyword evidence="8" id="KW-1185">Reference proteome</keyword>
<comment type="subcellular location">
    <subcellularLocation>
        <location evidence="1">Nucleus</location>
    </subcellularLocation>
</comment>
<evidence type="ECO:0000256" key="2">
    <source>
        <dbReference type="ARBA" id="ARBA00022723"/>
    </source>
</evidence>
<keyword evidence="4" id="KW-0804">Transcription</keyword>
<dbReference type="GO" id="GO:0008270">
    <property type="term" value="F:zinc ion binding"/>
    <property type="evidence" value="ECO:0007669"/>
    <property type="project" value="InterPro"/>
</dbReference>
<evidence type="ECO:0000313" key="7">
    <source>
        <dbReference type="EMBL" id="KIM93386.1"/>
    </source>
</evidence>
<dbReference type="OrthoDB" id="424974at2759"/>
<feature type="non-terminal residue" evidence="7">
    <location>
        <position position="1"/>
    </location>
</feature>
<dbReference type="GO" id="GO:0005576">
    <property type="term" value="C:extracellular region"/>
    <property type="evidence" value="ECO:0007669"/>
    <property type="project" value="InterPro"/>
</dbReference>
<dbReference type="GO" id="GO:0006351">
    <property type="term" value="P:DNA-templated transcription"/>
    <property type="evidence" value="ECO:0007669"/>
    <property type="project" value="InterPro"/>
</dbReference>
<evidence type="ECO:0000313" key="8">
    <source>
        <dbReference type="Proteomes" id="UP000054321"/>
    </source>
</evidence>
<reference evidence="8" key="2">
    <citation type="submission" date="2015-01" db="EMBL/GenBank/DDBJ databases">
        <title>Evolutionary Origins and Diversification of the Mycorrhizal Mutualists.</title>
        <authorList>
            <consortium name="DOE Joint Genome Institute"/>
            <consortium name="Mycorrhizal Genomics Consortium"/>
            <person name="Kohler A."/>
            <person name="Kuo A."/>
            <person name="Nagy L.G."/>
            <person name="Floudas D."/>
            <person name="Copeland A."/>
            <person name="Barry K.W."/>
            <person name="Cichocki N."/>
            <person name="Veneault-Fourrey C."/>
            <person name="LaButti K."/>
            <person name="Lindquist E.A."/>
            <person name="Lipzen A."/>
            <person name="Lundell T."/>
            <person name="Morin E."/>
            <person name="Murat C."/>
            <person name="Riley R."/>
            <person name="Ohm R."/>
            <person name="Sun H."/>
            <person name="Tunlid A."/>
            <person name="Henrissat B."/>
            <person name="Grigoriev I.V."/>
            <person name="Hibbett D.S."/>
            <person name="Martin F."/>
        </authorList>
    </citation>
    <scope>NUCLEOTIDE SEQUENCE [LARGE SCALE GENOMIC DNA]</scope>
    <source>
        <strain evidence="8">Zn</strain>
    </source>
</reference>
<dbReference type="Proteomes" id="UP000054321">
    <property type="component" value="Unassembled WGS sequence"/>
</dbReference>
<evidence type="ECO:0000259" key="6">
    <source>
        <dbReference type="SMART" id="SM00906"/>
    </source>
</evidence>
<dbReference type="PANTHER" id="PTHR47338">
    <property type="entry name" value="ZN(II)2CYS6 TRANSCRIPTION FACTOR (EUROFUNG)-RELATED"/>
    <property type="match status" value="1"/>
</dbReference>
<gene>
    <name evidence="7" type="ORF">OIDMADRAFT_138003</name>
</gene>
<dbReference type="InterPro" id="IPR050815">
    <property type="entry name" value="TF_fung"/>
</dbReference>
<evidence type="ECO:0000256" key="5">
    <source>
        <dbReference type="ARBA" id="ARBA00023242"/>
    </source>
</evidence>
<dbReference type="PANTHER" id="PTHR47338:SF4">
    <property type="entry name" value="ZN(II)2CYS6 TRANSCRIPTION FACTOR (EUROFUNG)"/>
    <property type="match status" value="1"/>
</dbReference>
<dbReference type="CDD" id="cd12148">
    <property type="entry name" value="fungal_TF_MHR"/>
    <property type="match status" value="1"/>
</dbReference>
<dbReference type="AlphaFoldDB" id="A0A0C3GSE9"/>
<keyword evidence="3" id="KW-0805">Transcription regulation</keyword>
<feature type="domain" description="Xylanolytic transcriptional activator regulatory" evidence="6">
    <location>
        <begin position="115"/>
        <end position="187"/>
    </location>
</feature>
<name>A0A0C3GSE9_OIDMZ</name>
<dbReference type="GO" id="GO:0005634">
    <property type="term" value="C:nucleus"/>
    <property type="evidence" value="ECO:0007669"/>
    <property type="project" value="UniProtKB-SubCell"/>
</dbReference>
<keyword evidence="5" id="KW-0539">Nucleus</keyword>
<dbReference type="GO" id="GO:0005179">
    <property type="term" value="F:hormone activity"/>
    <property type="evidence" value="ECO:0007669"/>
    <property type="project" value="InterPro"/>
</dbReference>
<evidence type="ECO:0000256" key="4">
    <source>
        <dbReference type="ARBA" id="ARBA00023163"/>
    </source>
</evidence>
<dbReference type="EMBL" id="KN832896">
    <property type="protein sequence ID" value="KIM93386.1"/>
    <property type="molecule type" value="Genomic_DNA"/>
</dbReference>
<evidence type="ECO:0000256" key="3">
    <source>
        <dbReference type="ARBA" id="ARBA00023015"/>
    </source>
</evidence>
<dbReference type="PROSITE" id="PS00338">
    <property type="entry name" value="SOMATOTROPIN_2"/>
    <property type="match status" value="1"/>
</dbReference>
<dbReference type="GO" id="GO:0003677">
    <property type="term" value="F:DNA binding"/>
    <property type="evidence" value="ECO:0007669"/>
    <property type="project" value="InterPro"/>
</dbReference>
<dbReference type="SMART" id="SM00906">
    <property type="entry name" value="Fungal_trans"/>
    <property type="match status" value="1"/>
</dbReference>
<proteinExistence type="predicted"/>
<dbReference type="InParanoid" id="A0A0C3GSE9"/>
<keyword evidence="2" id="KW-0479">Metal-binding</keyword>
<dbReference type="HOGENOM" id="CLU_015161_0_1_1"/>